<dbReference type="GO" id="GO:0005524">
    <property type="term" value="F:ATP binding"/>
    <property type="evidence" value="ECO:0007669"/>
    <property type="project" value="UniProtKB-KW"/>
</dbReference>
<dbReference type="EMBL" id="JAXAVV010000007">
    <property type="protein sequence ID" value="MDX8050904.1"/>
    <property type="molecule type" value="Genomic_DNA"/>
</dbReference>
<dbReference type="Pfam" id="PF00005">
    <property type="entry name" value="ABC_tran"/>
    <property type="match status" value="1"/>
</dbReference>
<keyword evidence="3" id="KW-0813">Transport</keyword>
<feature type="domain" description="ABC transporter" evidence="7">
    <location>
        <begin position="4"/>
        <end position="240"/>
    </location>
</feature>
<dbReference type="PANTHER" id="PTHR42711">
    <property type="entry name" value="ABC TRANSPORTER ATP-BINDING PROTEIN"/>
    <property type="match status" value="1"/>
</dbReference>
<evidence type="ECO:0000313" key="8">
    <source>
        <dbReference type="EMBL" id="MDX8050904.1"/>
    </source>
</evidence>
<dbReference type="InterPro" id="IPR050763">
    <property type="entry name" value="ABC_transporter_ATP-binding"/>
</dbReference>
<organism evidence="8 9">
    <name type="scientific">Lentzea kristufekii</name>
    <dbReference type="NCBI Taxonomy" id="3095430"/>
    <lineage>
        <taxon>Bacteria</taxon>
        <taxon>Bacillati</taxon>
        <taxon>Actinomycetota</taxon>
        <taxon>Actinomycetes</taxon>
        <taxon>Pseudonocardiales</taxon>
        <taxon>Pseudonocardiaceae</taxon>
        <taxon>Lentzea</taxon>
    </lineage>
</organism>
<evidence type="ECO:0000313" key="9">
    <source>
        <dbReference type="Proteomes" id="UP001271792"/>
    </source>
</evidence>
<protein>
    <submittedName>
        <fullName evidence="8">ABC transporter ATP-binding protein</fullName>
    </submittedName>
</protein>
<evidence type="ECO:0000256" key="4">
    <source>
        <dbReference type="ARBA" id="ARBA00022741"/>
    </source>
</evidence>
<evidence type="ECO:0000256" key="5">
    <source>
        <dbReference type="ARBA" id="ARBA00022840"/>
    </source>
</evidence>
<dbReference type="RefSeq" id="WP_319984880.1">
    <property type="nucleotide sequence ID" value="NZ_JAXAVV010000007.1"/>
</dbReference>
<comment type="caution">
    <text evidence="8">The sequence shown here is derived from an EMBL/GenBank/DDBJ whole genome shotgun (WGS) entry which is preliminary data.</text>
</comment>
<dbReference type="Gene3D" id="3.40.50.300">
    <property type="entry name" value="P-loop containing nucleotide triphosphate hydrolases"/>
    <property type="match status" value="1"/>
</dbReference>
<dbReference type="PROSITE" id="PS50893">
    <property type="entry name" value="ABC_TRANSPORTER_2"/>
    <property type="match status" value="1"/>
</dbReference>
<accession>A0ABU4TRJ1</accession>
<keyword evidence="6" id="KW-0046">Antibiotic resistance</keyword>
<comment type="similarity">
    <text evidence="2">Belongs to the ABC transporter superfamily.</text>
</comment>
<comment type="subcellular location">
    <subcellularLocation>
        <location evidence="1">Cell membrane</location>
        <topology evidence="1">Peripheral membrane protein</topology>
    </subcellularLocation>
</comment>
<keyword evidence="4" id="KW-0547">Nucleotide-binding</keyword>
<dbReference type="InterPro" id="IPR003439">
    <property type="entry name" value="ABC_transporter-like_ATP-bd"/>
</dbReference>
<evidence type="ECO:0000256" key="2">
    <source>
        <dbReference type="ARBA" id="ARBA00005417"/>
    </source>
</evidence>
<reference evidence="8 9" key="1">
    <citation type="submission" date="2023-11" db="EMBL/GenBank/DDBJ databases">
        <title>Lentzea sokolovensis, sp. nov., Lentzea kristufkii, sp. nov., and Lentzea miocenensis, sp. nov., rare actinobacteria from Sokolov Coal Basin, Miocene lacustrine sediment, Czech Republic.</title>
        <authorList>
            <person name="Lara A."/>
            <person name="Kotroba L."/>
            <person name="Nouioui I."/>
            <person name="Neumann-Schaal M."/>
            <person name="Mast Y."/>
            <person name="Chronakova A."/>
        </authorList>
    </citation>
    <scope>NUCLEOTIDE SEQUENCE [LARGE SCALE GENOMIC DNA]</scope>
    <source>
        <strain evidence="8 9">BCCO 10_0798</strain>
    </source>
</reference>
<proteinExistence type="inferred from homology"/>
<name>A0ABU4TRJ1_9PSEU</name>
<keyword evidence="5 8" id="KW-0067">ATP-binding</keyword>
<evidence type="ECO:0000256" key="6">
    <source>
        <dbReference type="ARBA" id="ARBA00023251"/>
    </source>
</evidence>
<dbReference type="SMART" id="SM00382">
    <property type="entry name" value="AAA"/>
    <property type="match status" value="1"/>
</dbReference>
<dbReference type="Proteomes" id="UP001271792">
    <property type="component" value="Unassembled WGS sequence"/>
</dbReference>
<dbReference type="SUPFAM" id="SSF52540">
    <property type="entry name" value="P-loop containing nucleoside triphosphate hydrolases"/>
    <property type="match status" value="1"/>
</dbReference>
<dbReference type="InterPro" id="IPR003593">
    <property type="entry name" value="AAA+_ATPase"/>
</dbReference>
<keyword evidence="9" id="KW-1185">Reference proteome</keyword>
<gene>
    <name evidence="8" type="ORF">SK571_16060</name>
</gene>
<reference evidence="8 9" key="2">
    <citation type="submission" date="2023-11" db="EMBL/GenBank/DDBJ databases">
        <authorList>
            <person name="Lara A.C."/>
            <person name="Chronakova A."/>
        </authorList>
    </citation>
    <scope>NUCLEOTIDE SEQUENCE [LARGE SCALE GENOMIC DNA]</scope>
    <source>
        <strain evidence="8 9">BCCO 10_0798</strain>
    </source>
</reference>
<dbReference type="CDD" id="cd03230">
    <property type="entry name" value="ABC_DR_subfamily_A"/>
    <property type="match status" value="1"/>
</dbReference>
<evidence type="ECO:0000259" key="7">
    <source>
        <dbReference type="PROSITE" id="PS50893"/>
    </source>
</evidence>
<sequence>MDAVEVAGLGREYARRRQPPRVALAGFDLTVPVGEVHGLLGPNGAGKTTLCKILSTVLLPTSGTARVFGRDVVTDTKAVRTLVGVVFGGERGLYGRLTARQNLLYWSALYRQPRAVGRARADRLLERLGLTGRADERVETFSRGMKQRLHLARGLVGDPRLVILDEPTVGMDPVAAKDFRSLVRELRDEGRTVLITTHDMAEAEAVCDRVSLIDGGKLLATEDPRTIGGWLTKYERVVAEDVPREVLASLSSVPGVRGVSTEDRTTVVETEARGAAGAVVQALVRAGVTTMSTGRPSLADVYLHVIGDRGSVVR</sequence>
<evidence type="ECO:0000256" key="3">
    <source>
        <dbReference type="ARBA" id="ARBA00022448"/>
    </source>
</evidence>
<evidence type="ECO:0000256" key="1">
    <source>
        <dbReference type="ARBA" id="ARBA00004202"/>
    </source>
</evidence>
<dbReference type="PANTHER" id="PTHR42711:SF5">
    <property type="entry name" value="ABC TRANSPORTER ATP-BINDING PROTEIN NATA"/>
    <property type="match status" value="1"/>
</dbReference>
<dbReference type="InterPro" id="IPR027417">
    <property type="entry name" value="P-loop_NTPase"/>
</dbReference>